<keyword evidence="1 2" id="KW-0732">Signal</keyword>
<dbReference type="STRING" id="119000.SAMN05661010_00277"/>
<dbReference type="SMART" id="SM00749">
    <property type="entry name" value="BON"/>
    <property type="match status" value="2"/>
</dbReference>
<sequence>MKKGLFTPALLTLALTLGGCSAINEMNTPPSTGENYGTRTVGMKVEDESIESKIESTMQRTDARLGDARIGINSYNGVVLLFGQVPSQELRDKAGEIAQNIRRVRQVHNELTVAANLPMGQRMTDTWLETRAQTELATNKSIDSSRIEVISENSTVYLMGIVTRQEAQQIVSVVSQIGGIQRIVKVFEYLD</sequence>
<evidence type="ECO:0000256" key="1">
    <source>
        <dbReference type="ARBA" id="ARBA00022729"/>
    </source>
</evidence>
<feature type="chain" id="PRO_5011690075" evidence="2">
    <location>
        <begin position="23"/>
        <end position="191"/>
    </location>
</feature>
<accession>A0A1G9F7I7</accession>
<dbReference type="InterPro" id="IPR014004">
    <property type="entry name" value="Transpt-assoc_nodulatn_dom_bac"/>
</dbReference>
<dbReference type="AlphaFoldDB" id="A0A1G9F7I7"/>
<dbReference type="Gene3D" id="3.30.1340.30">
    <property type="match status" value="1"/>
</dbReference>
<dbReference type="PROSITE" id="PS51257">
    <property type="entry name" value="PROKAR_LIPOPROTEIN"/>
    <property type="match status" value="1"/>
</dbReference>
<dbReference type="Proteomes" id="UP000198654">
    <property type="component" value="Unassembled WGS sequence"/>
</dbReference>
<evidence type="ECO:0000313" key="5">
    <source>
        <dbReference type="Proteomes" id="UP000198654"/>
    </source>
</evidence>
<reference evidence="4 5" key="1">
    <citation type="submission" date="2016-10" db="EMBL/GenBank/DDBJ databases">
        <authorList>
            <person name="de Groot N.N."/>
        </authorList>
    </citation>
    <scope>NUCLEOTIDE SEQUENCE [LARGE SCALE GENOMIC DNA]</scope>
    <source>
        <strain evidence="4 5">DSM 14789</strain>
    </source>
</reference>
<dbReference type="OrthoDB" id="9783990at2"/>
<evidence type="ECO:0000313" key="4">
    <source>
        <dbReference type="EMBL" id="SDK84364.1"/>
    </source>
</evidence>
<dbReference type="PANTHER" id="PTHR34606:SF4">
    <property type="entry name" value="OUTER MEMBRANE LIPOPROTEIN DOLP"/>
    <property type="match status" value="1"/>
</dbReference>
<name>A0A1G9F7I7_9GAMM</name>
<dbReference type="PANTHER" id="PTHR34606">
    <property type="entry name" value="BON DOMAIN-CONTAINING PROTEIN"/>
    <property type="match status" value="1"/>
</dbReference>
<organism evidence="4 5">
    <name type="scientific">Modicisalibacter muralis</name>
    <dbReference type="NCBI Taxonomy" id="119000"/>
    <lineage>
        <taxon>Bacteria</taxon>
        <taxon>Pseudomonadati</taxon>
        <taxon>Pseudomonadota</taxon>
        <taxon>Gammaproteobacteria</taxon>
        <taxon>Oceanospirillales</taxon>
        <taxon>Halomonadaceae</taxon>
        <taxon>Modicisalibacter</taxon>
    </lineage>
</organism>
<dbReference type="InterPro" id="IPR007055">
    <property type="entry name" value="BON_dom"/>
</dbReference>
<evidence type="ECO:0000256" key="2">
    <source>
        <dbReference type="SAM" id="SignalP"/>
    </source>
</evidence>
<dbReference type="InterPro" id="IPR051686">
    <property type="entry name" value="Lipoprotein_DolP"/>
</dbReference>
<dbReference type="Pfam" id="PF04972">
    <property type="entry name" value="BON"/>
    <property type="match status" value="2"/>
</dbReference>
<dbReference type="EMBL" id="FNGI01000001">
    <property type="protein sequence ID" value="SDK84364.1"/>
    <property type="molecule type" value="Genomic_DNA"/>
</dbReference>
<gene>
    <name evidence="4" type="ORF">SAMN05661010_00277</name>
</gene>
<feature type="domain" description="BON" evidence="3">
    <location>
        <begin position="46"/>
        <end position="115"/>
    </location>
</feature>
<feature type="signal peptide" evidence="2">
    <location>
        <begin position="1"/>
        <end position="22"/>
    </location>
</feature>
<feature type="domain" description="BON" evidence="3">
    <location>
        <begin position="124"/>
        <end position="191"/>
    </location>
</feature>
<keyword evidence="5" id="KW-1185">Reference proteome</keyword>
<protein>
    <submittedName>
        <fullName evidence="4">Osmotically-inducible protein OsmY, contains BON domain</fullName>
    </submittedName>
</protein>
<evidence type="ECO:0000259" key="3">
    <source>
        <dbReference type="PROSITE" id="PS50914"/>
    </source>
</evidence>
<proteinExistence type="predicted"/>
<dbReference type="RefSeq" id="WP_089724777.1">
    <property type="nucleotide sequence ID" value="NZ_FNGI01000001.1"/>
</dbReference>
<dbReference type="PROSITE" id="PS50914">
    <property type="entry name" value="BON"/>
    <property type="match status" value="2"/>
</dbReference>